<gene>
    <name evidence="1" type="ORF">MLD38_034672</name>
</gene>
<evidence type="ECO:0000313" key="1">
    <source>
        <dbReference type="EMBL" id="KAI4321273.1"/>
    </source>
</evidence>
<keyword evidence="2" id="KW-1185">Reference proteome</keyword>
<evidence type="ECO:0000313" key="2">
    <source>
        <dbReference type="Proteomes" id="UP001057402"/>
    </source>
</evidence>
<name>A0ACB9MBB6_9MYRT</name>
<accession>A0ACB9MBB6</accession>
<comment type="caution">
    <text evidence="1">The sequence shown here is derived from an EMBL/GenBank/DDBJ whole genome shotgun (WGS) entry which is preliminary data.</text>
</comment>
<proteinExistence type="predicted"/>
<organism evidence="1 2">
    <name type="scientific">Melastoma candidum</name>
    <dbReference type="NCBI Taxonomy" id="119954"/>
    <lineage>
        <taxon>Eukaryota</taxon>
        <taxon>Viridiplantae</taxon>
        <taxon>Streptophyta</taxon>
        <taxon>Embryophyta</taxon>
        <taxon>Tracheophyta</taxon>
        <taxon>Spermatophyta</taxon>
        <taxon>Magnoliopsida</taxon>
        <taxon>eudicotyledons</taxon>
        <taxon>Gunneridae</taxon>
        <taxon>Pentapetalae</taxon>
        <taxon>rosids</taxon>
        <taxon>malvids</taxon>
        <taxon>Myrtales</taxon>
        <taxon>Melastomataceae</taxon>
        <taxon>Melastomatoideae</taxon>
        <taxon>Melastomateae</taxon>
        <taxon>Melastoma</taxon>
    </lineage>
</organism>
<reference evidence="2" key="1">
    <citation type="journal article" date="2023" name="Front. Plant Sci.">
        <title>Chromosomal-level genome assembly of Melastoma candidum provides insights into trichome evolution.</title>
        <authorList>
            <person name="Zhong Y."/>
            <person name="Wu W."/>
            <person name="Sun C."/>
            <person name="Zou P."/>
            <person name="Liu Y."/>
            <person name="Dai S."/>
            <person name="Zhou R."/>
        </authorList>
    </citation>
    <scope>NUCLEOTIDE SEQUENCE [LARGE SCALE GENOMIC DNA]</scope>
</reference>
<protein>
    <submittedName>
        <fullName evidence="1">Uncharacterized protein</fullName>
    </submittedName>
</protein>
<dbReference type="EMBL" id="CM042889">
    <property type="protein sequence ID" value="KAI4321273.1"/>
    <property type="molecule type" value="Genomic_DNA"/>
</dbReference>
<dbReference type="Proteomes" id="UP001057402">
    <property type="component" value="Chromosome 10"/>
</dbReference>
<sequence>MSNSSLDKWIFAEFERRHLPAWEKRRNTVLDVVRGLHYLHKECHQKIVHYDIKPQNILLDEDFLAKVTDFGLSNTIDGDQSRVMTVLREISGYLAPERLNSAITKKGRSSEGPKKGSQLLETMDKIWDVQHLKRNTKEAGLTLQKGNALD</sequence>